<evidence type="ECO:0000313" key="2">
    <source>
        <dbReference type="Proteomes" id="UP001238805"/>
    </source>
</evidence>
<protein>
    <submittedName>
        <fullName evidence="1">Abi family protein</fullName>
    </submittedName>
</protein>
<reference evidence="1 2" key="1">
    <citation type="submission" date="2023-05" db="EMBL/GenBank/DDBJ databases">
        <title>Corynebacterium suedekumii sp. nov. and Corynebacterium breve sp. nov. isolated from raw cow's milk.</title>
        <authorList>
            <person name="Baer M.K."/>
            <person name="Mehl L."/>
            <person name="Hellmuth R."/>
            <person name="Marke G."/>
            <person name="Lipski A."/>
        </authorList>
    </citation>
    <scope>NUCLEOTIDE SEQUENCE [LARGE SCALE GENOMIC DNA]</scope>
    <source>
        <strain evidence="1 2">LM112</strain>
    </source>
</reference>
<dbReference type="EMBL" id="CP126970">
    <property type="protein sequence ID" value="WIM70764.1"/>
    <property type="molecule type" value="Genomic_DNA"/>
</dbReference>
<dbReference type="InterPro" id="IPR011664">
    <property type="entry name" value="Abi_system_AbiD/AbiF-like"/>
</dbReference>
<name>A0ABY8VM92_9CORY</name>
<accession>A0ABY8VM92</accession>
<evidence type="ECO:0000313" key="1">
    <source>
        <dbReference type="EMBL" id="WIM70764.1"/>
    </source>
</evidence>
<dbReference type="Proteomes" id="UP001238805">
    <property type="component" value="Chromosome"/>
</dbReference>
<gene>
    <name evidence="1" type="ORF">QP029_02735</name>
</gene>
<organism evidence="1 2">
    <name type="scientific">Corynebacterium suedekumii</name>
    <dbReference type="NCBI Taxonomy" id="3049801"/>
    <lineage>
        <taxon>Bacteria</taxon>
        <taxon>Bacillati</taxon>
        <taxon>Actinomycetota</taxon>
        <taxon>Actinomycetes</taxon>
        <taxon>Mycobacteriales</taxon>
        <taxon>Corynebacteriaceae</taxon>
        <taxon>Corynebacterium</taxon>
    </lineage>
</organism>
<sequence length="231" mass="26150">MKDAWIEQWLGAPRFQRYVDVCNGDRAQALKLYEWNVALGQALMRDISHFEIALRNAYNETMESRWPGKSHWLLDPDSPAVTPIWRIRKDRSGLKRGTDVNYQNRRAVDGAIRKCGGNSATPGKVMAELSFGFWRQLTSASHEKSVWVPFLHHAYPAKTDRASVDQVIGTINTVRNRIAHHEPIFDRPGNPEQEPGQLHPALMRVLSMINPEVAEHLGPTSTVQAVLAQKP</sequence>
<proteinExistence type="predicted"/>
<keyword evidence="2" id="KW-1185">Reference proteome</keyword>
<dbReference type="RefSeq" id="WP_284875344.1">
    <property type="nucleotide sequence ID" value="NZ_CP126970.1"/>
</dbReference>
<dbReference type="Pfam" id="PF07751">
    <property type="entry name" value="Abi_2"/>
    <property type="match status" value="1"/>
</dbReference>